<dbReference type="SMART" id="SM00342">
    <property type="entry name" value="HTH_ARAC"/>
    <property type="match status" value="1"/>
</dbReference>
<keyword evidence="3" id="KW-0804">Transcription</keyword>
<evidence type="ECO:0000256" key="2">
    <source>
        <dbReference type="ARBA" id="ARBA00023125"/>
    </source>
</evidence>
<dbReference type="GO" id="GO:0003700">
    <property type="term" value="F:DNA-binding transcription factor activity"/>
    <property type="evidence" value="ECO:0007669"/>
    <property type="project" value="InterPro"/>
</dbReference>
<evidence type="ECO:0000256" key="3">
    <source>
        <dbReference type="ARBA" id="ARBA00023163"/>
    </source>
</evidence>
<dbReference type="InterPro" id="IPR050204">
    <property type="entry name" value="AraC_XylS_family_regulators"/>
</dbReference>
<dbReference type="KEGG" id="ret:RHE_CH01340"/>
<organism evidence="5 6">
    <name type="scientific">Rhizobium etli (strain ATCC 51251 / DSM 11541 / JCM 21823 / NBRC 15573 / CFN 42)</name>
    <dbReference type="NCBI Taxonomy" id="347834"/>
    <lineage>
        <taxon>Bacteria</taxon>
        <taxon>Pseudomonadati</taxon>
        <taxon>Pseudomonadota</taxon>
        <taxon>Alphaproteobacteria</taxon>
        <taxon>Hyphomicrobiales</taxon>
        <taxon>Rhizobiaceae</taxon>
        <taxon>Rhizobium/Agrobacterium group</taxon>
        <taxon>Rhizobium</taxon>
    </lineage>
</organism>
<proteinExistence type="predicted"/>
<evidence type="ECO:0000256" key="1">
    <source>
        <dbReference type="ARBA" id="ARBA00023015"/>
    </source>
</evidence>
<dbReference type="Gene3D" id="1.10.10.60">
    <property type="entry name" value="Homeodomain-like"/>
    <property type="match status" value="1"/>
</dbReference>
<dbReference type="PANTHER" id="PTHR46796">
    <property type="entry name" value="HTH-TYPE TRANSCRIPTIONAL ACTIVATOR RHAS-RELATED"/>
    <property type="match status" value="1"/>
</dbReference>
<gene>
    <name evidence="5" type="ordered locus">RHE_CH01340</name>
</gene>
<protein>
    <submittedName>
        <fullName evidence="5">Probable transcriptional regulator protein</fullName>
    </submittedName>
</protein>
<dbReference type="InterPro" id="IPR018062">
    <property type="entry name" value="HTH_AraC-typ_CS"/>
</dbReference>
<dbReference type="GO" id="GO:0043565">
    <property type="term" value="F:sequence-specific DNA binding"/>
    <property type="evidence" value="ECO:0007669"/>
    <property type="project" value="InterPro"/>
</dbReference>
<dbReference type="PRINTS" id="PR00032">
    <property type="entry name" value="HTHARAC"/>
</dbReference>
<accession>Q2KAJ2</accession>
<dbReference type="EMBL" id="CP000133">
    <property type="protein sequence ID" value="ABC90144.1"/>
    <property type="molecule type" value="Genomic_DNA"/>
</dbReference>
<dbReference type="PANTHER" id="PTHR46796:SF6">
    <property type="entry name" value="ARAC SUBFAMILY"/>
    <property type="match status" value="1"/>
</dbReference>
<dbReference type="Pfam" id="PF12833">
    <property type="entry name" value="HTH_18"/>
    <property type="match status" value="1"/>
</dbReference>
<evidence type="ECO:0000259" key="4">
    <source>
        <dbReference type="PROSITE" id="PS01124"/>
    </source>
</evidence>
<dbReference type="Proteomes" id="UP000001936">
    <property type="component" value="Chromosome"/>
</dbReference>
<dbReference type="InterPro" id="IPR018060">
    <property type="entry name" value="HTH_AraC"/>
</dbReference>
<keyword evidence="2" id="KW-0238">DNA-binding</keyword>
<evidence type="ECO:0000313" key="5">
    <source>
        <dbReference type="EMBL" id="ABC90144.1"/>
    </source>
</evidence>
<dbReference type="InterPro" id="IPR020449">
    <property type="entry name" value="Tscrpt_reg_AraC-type_HTH"/>
</dbReference>
<keyword evidence="1" id="KW-0805">Transcription regulation</keyword>
<feature type="domain" description="HTH araC/xylS-type" evidence="4">
    <location>
        <begin position="219"/>
        <end position="316"/>
    </location>
</feature>
<dbReference type="SUPFAM" id="SSF46689">
    <property type="entry name" value="Homeodomain-like"/>
    <property type="match status" value="2"/>
</dbReference>
<dbReference type="PROSITE" id="PS01124">
    <property type="entry name" value="HTH_ARAC_FAMILY_2"/>
    <property type="match status" value="1"/>
</dbReference>
<dbReference type="InterPro" id="IPR009057">
    <property type="entry name" value="Homeodomain-like_sf"/>
</dbReference>
<reference evidence="5 6" key="1">
    <citation type="journal article" date="2006" name="Proc. Natl. Acad. Sci. U.S.A.">
        <title>The partitioned Rhizobium etli genome: genetic and metabolic redundancy in seven interacting replicons.</title>
        <authorList>
            <person name="Gonzalez V."/>
            <person name="Santamaria R.I."/>
            <person name="Bustos P."/>
            <person name="Hernandez-Gonzalez I."/>
            <person name="Medrano-Soto A."/>
            <person name="Moreno-Hagelsieb G."/>
            <person name="Janga S.C."/>
            <person name="Ramirez M.A."/>
            <person name="Jimenez-Jacinto V."/>
            <person name="Collado-Vides J."/>
            <person name="Davila G."/>
        </authorList>
    </citation>
    <scope>NUCLEOTIDE SEQUENCE [LARGE SCALE GENOMIC DNA]</scope>
    <source>
        <strain evidence="6">ATCC 51251 / DSM 11541 / JCM 21823 / NBRC 15573 / CFN 42</strain>
    </source>
</reference>
<dbReference type="PROSITE" id="PS00041">
    <property type="entry name" value="HTH_ARAC_FAMILY_1"/>
    <property type="match status" value="2"/>
</dbReference>
<dbReference type="eggNOG" id="COG2169">
    <property type="taxonomic scope" value="Bacteria"/>
</dbReference>
<evidence type="ECO:0000313" key="6">
    <source>
        <dbReference type="Proteomes" id="UP000001936"/>
    </source>
</evidence>
<keyword evidence="6" id="KW-1185">Reference proteome</keyword>
<name>Q2KAJ2_RHIEC</name>
<dbReference type="AlphaFoldDB" id="Q2KAJ2"/>
<sequence>MSASPGGRQIATCTFTAATETSDSLWYCAPAQPCRAACLNPDDTMSQFSTALLLKTKTVTIRDVVCNGECRHKSDEECAHKTSLVYPYRGVFMRHVGRTDTVAEANQVLFFNAAQSYRISHPITGGDACIDLSIDESMLEELAPKEQVQPGPAFSFRRQRRRIDPRAQALVALLRHGLRRNVAETLEAETLALTLVRRSLGERTSHAAGASAGRQKLVDRAKLVLSSDLARRWTLAEIASEVGVSPVYLTQVFQQVEATPLYRYQLRLRLARALDLLGQYDDLTSLGLDLGFSSHSHFSASFKQAFGQTPAEFQRSAQLRRRA</sequence>
<dbReference type="HOGENOM" id="CLU_1007642_0_0_5"/>